<protein>
    <submittedName>
        <fullName evidence="1">Uncharacterized protein</fullName>
    </submittedName>
</protein>
<proteinExistence type="predicted"/>
<dbReference type="Proteomes" id="UP000188967">
    <property type="component" value="Unassembled WGS sequence"/>
</dbReference>
<sequence>MTGATAICKFFNEFFDYKINKNNILTGKTPE</sequence>
<evidence type="ECO:0000313" key="2">
    <source>
        <dbReference type="Proteomes" id="UP000188967"/>
    </source>
</evidence>
<dbReference type="EMBL" id="MTPS01000127">
    <property type="protein sequence ID" value="ONG35307.1"/>
    <property type="molecule type" value="Genomic_DNA"/>
</dbReference>
<evidence type="ECO:0000313" key="1">
    <source>
        <dbReference type="EMBL" id="ONG35307.1"/>
    </source>
</evidence>
<accession>A0A0D8VLG3</accession>
<organism evidence="1 2">
    <name type="scientific">Escherichia coli</name>
    <dbReference type="NCBI Taxonomy" id="562"/>
    <lineage>
        <taxon>Bacteria</taxon>
        <taxon>Pseudomonadati</taxon>
        <taxon>Pseudomonadota</taxon>
        <taxon>Gammaproteobacteria</taxon>
        <taxon>Enterobacterales</taxon>
        <taxon>Enterobacteriaceae</taxon>
        <taxon>Escherichia</taxon>
    </lineage>
</organism>
<reference evidence="1 2" key="1">
    <citation type="submission" date="2017-01" db="EMBL/GenBank/DDBJ databases">
        <title>Draft genome sequence of an E. coli strain isolated from human, in Amazon, Brazil.</title>
        <authorList>
            <person name="Moura Q."/>
            <person name="Fernandes M.R."/>
            <person name="Cerdeira L."/>
            <person name="Vianello M."/>
            <person name="Souza T.A."/>
            <person name="Ienne S."/>
            <person name="Lincopan N."/>
        </authorList>
    </citation>
    <scope>NUCLEOTIDE SEQUENCE [LARGE SCALE GENOMIC DNA]</scope>
    <source>
        <strain evidence="1 2">ICBEcBL-II-13</strain>
    </source>
</reference>
<name>A0A0D8VLG3_ECOLX</name>
<dbReference type="AlphaFoldDB" id="A0A0D8VLG3"/>
<comment type="caution">
    <text evidence="1">The sequence shown here is derived from an EMBL/GenBank/DDBJ whole genome shotgun (WGS) entry which is preliminary data.</text>
</comment>
<gene>
    <name evidence="1" type="ORF">BXT93_08905</name>
</gene>